<feature type="region of interest" description="Disordered" evidence="1">
    <location>
        <begin position="286"/>
        <end position="320"/>
    </location>
</feature>
<reference evidence="2 3" key="1">
    <citation type="journal article" date="2018" name="PLoS Genet.">
        <title>Population sequencing reveals clonal diversity and ancestral inbreeding in the grapevine cultivar Chardonnay.</title>
        <authorList>
            <person name="Roach M.J."/>
            <person name="Johnson D.L."/>
            <person name="Bohlmann J."/>
            <person name="van Vuuren H.J."/>
            <person name="Jones S.J."/>
            <person name="Pretorius I.S."/>
            <person name="Schmidt S.A."/>
            <person name="Borneman A.R."/>
        </authorList>
    </citation>
    <scope>NUCLEOTIDE SEQUENCE [LARGE SCALE GENOMIC DNA]</scope>
    <source>
        <strain evidence="3">cv. Chardonnay</strain>
        <tissue evidence="2">Leaf</tissue>
    </source>
</reference>
<dbReference type="Proteomes" id="UP000288805">
    <property type="component" value="Unassembled WGS sequence"/>
</dbReference>
<comment type="caution">
    <text evidence="2">The sequence shown here is derived from an EMBL/GenBank/DDBJ whole genome shotgun (WGS) entry which is preliminary data.</text>
</comment>
<dbReference type="AlphaFoldDB" id="A0A438F5A9"/>
<feature type="compositionally biased region" description="Basic and acidic residues" evidence="1">
    <location>
        <begin position="107"/>
        <end position="122"/>
    </location>
</feature>
<dbReference type="EMBL" id="QGNW01001119">
    <property type="protein sequence ID" value="RVW55210.1"/>
    <property type="molecule type" value="Genomic_DNA"/>
</dbReference>
<evidence type="ECO:0000313" key="3">
    <source>
        <dbReference type="Proteomes" id="UP000288805"/>
    </source>
</evidence>
<accession>A0A438F5A9</accession>
<sequence length="860" mass="95792">MPVTSPGGVESCCGLKERTPFRKLWSEGDREYSLELQNNRAGRFLFCVVRDAENKRFSLAFLEGRGLVGGWKILARKLRNLGVSPLQWKRALLENHLPSQASPSSSVDRDTSSLRDCPAPRDAGDSNRLSNLVSFESWAKNSWFLEGNLWLSNMRENLLLLEFEFENEAERVYNSRTRRFRGKSFCLEKWKPSVGCLEGDRGDARHVWVRILGLPLHLWGRSLFKKFGDSCGRFMAVDENTAERQNLKWARVLVETREEPSFSTVIPSHGFGVWKIGEDEVAPSLAKGSVDSRPSSTVFPQPEKLPPPVLGSGAPTSNKTGAAATLSHAREVETGQRPLSPACDMDMGQSLNAMAHSSLACGSSFGSGLEKAQVSTTLGFPLKPLGLALSKDLGQGSPKCSPCWRRGTPAPAHTIARTPQMEASPLLDASTPAIEPSLPVEARNPQGMLSLPPISLRGESSSSSTPFWDLGLERGRGPCSGLLKSTTREEEATPNPLSMMLKDGSTVVLTEAPSSDPEKDVAKQRDLLAAPPCKEEWLEEELSKLFHFSKVLGMSVEGHEVEILALLKKLRTGMDARSAVGGLLLFWDNRVLENLEVKSGGYSISVRFRNCTDGFSWIFFGVYGPVIGSENEEFWEELGAIRGLWEDPWCIGGDFSIVRFPEERKNAPRLTTDMRRFTEVLGELGLRDFPLVGGHFTWIGGLNSQAAYRLDRFLISDQWEDHFSAITQSALPRLVPDHSPIVLEAGEFSSGKSPFRFENMWLKIDGFKDLVRSWWNGYSVEGYSSHCIAEKLKALKKDLKNWNKEVVGNVSFNRAEAFSRLQRWEAKENENSLTPGDVEAKNLALEDYKKWALLEETSWR</sequence>
<feature type="region of interest" description="Disordered" evidence="1">
    <location>
        <begin position="99"/>
        <end position="122"/>
    </location>
</feature>
<protein>
    <submittedName>
        <fullName evidence="2">Uncharacterized protein</fullName>
    </submittedName>
</protein>
<feature type="region of interest" description="Disordered" evidence="1">
    <location>
        <begin position="479"/>
        <end position="498"/>
    </location>
</feature>
<organism evidence="2 3">
    <name type="scientific">Vitis vinifera</name>
    <name type="common">Grape</name>
    <dbReference type="NCBI Taxonomy" id="29760"/>
    <lineage>
        <taxon>Eukaryota</taxon>
        <taxon>Viridiplantae</taxon>
        <taxon>Streptophyta</taxon>
        <taxon>Embryophyta</taxon>
        <taxon>Tracheophyta</taxon>
        <taxon>Spermatophyta</taxon>
        <taxon>Magnoliopsida</taxon>
        <taxon>eudicotyledons</taxon>
        <taxon>Gunneridae</taxon>
        <taxon>Pentapetalae</taxon>
        <taxon>rosids</taxon>
        <taxon>Vitales</taxon>
        <taxon>Vitaceae</taxon>
        <taxon>Viteae</taxon>
        <taxon>Vitis</taxon>
    </lineage>
</organism>
<dbReference type="InterPro" id="IPR036691">
    <property type="entry name" value="Endo/exonu/phosph_ase_sf"/>
</dbReference>
<dbReference type="PANTHER" id="PTHR34427">
    <property type="entry name" value="DUF4283 DOMAIN PROTEIN"/>
    <property type="match status" value="1"/>
</dbReference>
<proteinExistence type="predicted"/>
<name>A0A438F5A9_VITVI</name>
<dbReference type="SUPFAM" id="SSF56219">
    <property type="entry name" value="DNase I-like"/>
    <property type="match status" value="1"/>
</dbReference>
<dbReference type="Gene3D" id="3.60.10.10">
    <property type="entry name" value="Endonuclease/exonuclease/phosphatase"/>
    <property type="match status" value="1"/>
</dbReference>
<dbReference type="PANTHER" id="PTHR34427:SF5">
    <property type="entry name" value="DUF4283 DOMAIN-CONTAINING PROTEIN"/>
    <property type="match status" value="1"/>
</dbReference>
<evidence type="ECO:0000256" key="1">
    <source>
        <dbReference type="SAM" id="MobiDB-lite"/>
    </source>
</evidence>
<gene>
    <name evidence="2" type="ORF">CK203_067140</name>
</gene>
<evidence type="ECO:0000313" key="2">
    <source>
        <dbReference type="EMBL" id="RVW55210.1"/>
    </source>
</evidence>